<keyword evidence="2" id="KW-1185">Reference proteome</keyword>
<name>A0A0R1NNW2_9LACO</name>
<comment type="caution">
    <text evidence="1">The sequence shown here is derived from an EMBL/GenBank/DDBJ whole genome shotgun (WGS) entry which is preliminary data.</text>
</comment>
<proteinExistence type="predicted"/>
<accession>A0A0R1NNW2</accession>
<evidence type="ECO:0000313" key="2">
    <source>
        <dbReference type="Proteomes" id="UP000051439"/>
    </source>
</evidence>
<protein>
    <submittedName>
        <fullName evidence="1">Uncharacterized protein</fullName>
    </submittedName>
</protein>
<gene>
    <name evidence="1" type="ORF">FC98_GL000443</name>
</gene>
<dbReference type="PATRIC" id="fig|1423766.4.peg.453"/>
<evidence type="ECO:0000313" key="1">
    <source>
        <dbReference type="EMBL" id="KRL21887.1"/>
    </source>
</evidence>
<organism evidence="1 2">
    <name type="scientific">Lentilactobacillus kisonensis DSM 19906 = JCM 15041</name>
    <dbReference type="NCBI Taxonomy" id="1423766"/>
    <lineage>
        <taxon>Bacteria</taxon>
        <taxon>Bacillati</taxon>
        <taxon>Bacillota</taxon>
        <taxon>Bacilli</taxon>
        <taxon>Lactobacillales</taxon>
        <taxon>Lactobacillaceae</taxon>
        <taxon>Lentilactobacillus</taxon>
    </lineage>
</organism>
<sequence>MAEFVKASKNSENMKAILSNVTDASEAKGYTDENVIRALKDLYDIGFTNYEIDWSNTPGPEHARVTLRDHHEPLTVSGYRYWKENIR</sequence>
<dbReference type="Proteomes" id="UP000051439">
    <property type="component" value="Unassembled WGS sequence"/>
</dbReference>
<dbReference type="AlphaFoldDB" id="A0A0R1NNW2"/>
<dbReference type="EMBL" id="AZEB01000011">
    <property type="protein sequence ID" value="KRL21887.1"/>
    <property type="molecule type" value="Genomic_DNA"/>
</dbReference>
<reference evidence="1 2" key="1">
    <citation type="journal article" date="2015" name="Genome Announc.">
        <title>Expanding the biotechnology potential of lactobacilli through comparative genomics of 213 strains and associated genera.</title>
        <authorList>
            <person name="Sun Z."/>
            <person name="Harris H.M."/>
            <person name="McCann A."/>
            <person name="Guo C."/>
            <person name="Argimon S."/>
            <person name="Zhang W."/>
            <person name="Yang X."/>
            <person name="Jeffery I.B."/>
            <person name="Cooney J.C."/>
            <person name="Kagawa T.F."/>
            <person name="Liu W."/>
            <person name="Song Y."/>
            <person name="Salvetti E."/>
            <person name="Wrobel A."/>
            <person name="Rasinkangas P."/>
            <person name="Parkhill J."/>
            <person name="Rea M.C."/>
            <person name="O'Sullivan O."/>
            <person name="Ritari J."/>
            <person name="Douillard F.P."/>
            <person name="Paul Ross R."/>
            <person name="Yang R."/>
            <person name="Briner A.E."/>
            <person name="Felis G.E."/>
            <person name="de Vos W.M."/>
            <person name="Barrangou R."/>
            <person name="Klaenhammer T.R."/>
            <person name="Caufield P.W."/>
            <person name="Cui Y."/>
            <person name="Zhang H."/>
            <person name="O'Toole P.W."/>
        </authorList>
    </citation>
    <scope>NUCLEOTIDE SEQUENCE [LARGE SCALE GENOMIC DNA]</scope>
    <source>
        <strain evidence="1 2">DSM 19906</strain>
    </source>
</reference>